<dbReference type="EMBL" id="KU836751">
    <property type="protein sequence ID" value="AMR60047.1"/>
    <property type="molecule type" value="Genomic_DNA"/>
</dbReference>
<dbReference type="Proteomes" id="UP000223773">
    <property type="component" value="Segment"/>
</dbReference>
<keyword evidence="2" id="KW-1185">Reference proteome</keyword>
<accession>A0A1S5QTL1</accession>
<organism evidence="1 2">
    <name type="scientific">Bacillus phage Leo2</name>
    <dbReference type="NCBI Taxonomy" id="1815973"/>
    <lineage>
        <taxon>Viruses</taxon>
        <taxon>Duplodnaviria</taxon>
        <taxon>Heunggongvirae</taxon>
        <taxon>Uroviricota</taxon>
        <taxon>Caudoviricetes</taxon>
        <taxon>Ehrlichviridae</taxon>
        <taxon>Andromedavirus</taxon>
        <taxon>Andromedavirus leo2</taxon>
    </lineage>
</organism>
<proteinExistence type="predicted"/>
<protein>
    <submittedName>
        <fullName evidence="1">Uncharacterized protein</fullName>
    </submittedName>
</protein>
<evidence type="ECO:0000313" key="1">
    <source>
        <dbReference type="EMBL" id="AMR60047.1"/>
    </source>
</evidence>
<reference evidence="2" key="1">
    <citation type="submission" date="2016-02" db="EMBL/GenBank/DDBJ databases">
        <authorList>
            <person name="Morales N."/>
            <person name="Badran S."/>
            <person name="Schick P."/>
            <person name="Jacoby B."/>
            <person name="Reddi K."/>
            <person name="Villella W."/>
            <person name="Sanders E.R."/>
            <person name="Lorenz T.C."/>
        </authorList>
    </citation>
    <scope>NUCLEOTIDE SEQUENCE [LARGE SCALE GENOMIC DNA]</scope>
</reference>
<gene>
    <name evidence="1" type="ORF">LEO2_8</name>
</gene>
<sequence>MKELIGYTIPTDINEYEMDGVIRVLKEKNETYTEKVFFTPEDIEVTPLTTLEEELKDFHNAIPILLENFETEDDD</sequence>
<name>A0A1S5QTL1_9CAUD</name>
<evidence type="ECO:0000313" key="2">
    <source>
        <dbReference type="Proteomes" id="UP000223773"/>
    </source>
</evidence>